<reference evidence="4 5" key="1">
    <citation type="submission" date="2019-02" db="EMBL/GenBank/DDBJ databases">
        <title>Complete Genome Sequence and Methylome Analysis of Sphaerotilus natans subsp. sulfidivorans D-507.</title>
        <authorList>
            <person name="Fomenkov A."/>
            <person name="Gridneva E."/>
            <person name="Smolyakov D."/>
            <person name="Dubinina G."/>
            <person name="Vincze T."/>
            <person name="Grabovich M."/>
            <person name="Roberts R.J."/>
        </authorList>
    </citation>
    <scope>NUCLEOTIDE SEQUENCE [LARGE SCALE GENOMIC DNA]</scope>
    <source>
        <strain evidence="4 5">D-507</strain>
    </source>
</reference>
<gene>
    <name evidence="3" type="ORF">ABIC99_001998</name>
    <name evidence="4" type="ORF">EWH46_04700</name>
</gene>
<dbReference type="NCBIfam" id="TIGR02595">
    <property type="entry name" value="PEP_CTERM"/>
    <property type="match status" value="1"/>
</dbReference>
<dbReference type="Pfam" id="PF07589">
    <property type="entry name" value="PEP-CTERM"/>
    <property type="match status" value="1"/>
</dbReference>
<evidence type="ECO:0000313" key="6">
    <source>
        <dbReference type="Proteomes" id="UP001549111"/>
    </source>
</evidence>
<keyword evidence="1" id="KW-0732">Signal</keyword>
<dbReference type="KEGG" id="snn:EWH46_04700"/>
<evidence type="ECO:0000313" key="3">
    <source>
        <dbReference type="EMBL" id="MET3604184.1"/>
    </source>
</evidence>
<sequence length="194" mass="20043">MTTRFLKRLPLAAALLTALAGAAQAQSISLLDPTFSASDLGYANGSWSIGSGTPELVGGMLDLDAGDSVYQSFSVLSTAVYQISFTVAGEGRSRLFLSSDVGLSNFTTPVATSGTVLNEVTDWGSTPVTASYNFNGVAGTSYHLYFSGFGSGVTLDNVAISAPVPEPETYAMMLAGLGALGFMSRRRKGAARLG</sequence>
<dbReference type="Proteomes" id="UP001549111">
    <property type="component" value="Unassembled WGS sequence"/>
</dbReference>
<reference evidence="3 6" key="2">
    <citation type="submission" date="2024-06" db="EMBL/GenBank/DDBJ databases">
        <title>Genomic Encyclopedia of Type Strains, Phase IV (KMG-IV): sequencing the most valuable type-strain genomes for metagenomic binning, comparative biology and taxonomic classification.</title>
        <authorList>
            <person name="Goeker M."/>
        </authorList>
    </citation>
    <scope>NUCLEOTIDE SEQUENCE [LARGE SCALE GENOMIC DNA]</scope>
    <source>
        <strain evidence="3 6">D-501</strain>
    </source>
</reference>
<dbReference type="EMBL" id="CP035708">
    <property type="protein sequence ID" value="QEN00148.1"/>
    <property type="molecule type" value="Genomic_DNA"/>
</dbReference>
<feature type="signal peptide" evidence="1">
    <location>
        <begin position="1"/>
        <end position="25"/>
    </location>
</feature>
<organism evidence="4 5">
    <name type="scientific">Sphaerotilus sulfidivorans</name>
    <dbReference type="NCBI Taxonomy" id="639200"/>
    <lineage>
        <taxon>Bacteria</taxon>
        <taxon>Pseudomonadati</taxon>
        <taxon>Pseudomonadota</taxon>
        <taxon>Betaproteobacteria</taxon>
        <taxon>Burkholderiales</taxon>
        <taxon>Sphaerotilaceae</taxon>
        <taxon>Sphaerotilus</taxon>
    </lineage>
</organism>
<dbReference type="InterPro" id="IPR013424">
    <property type="entry name" value="Ice-binding_C"/>
</dbReference>
<accession>A0A5C1PY14</accession>
<protein>
    <submittedName>
        <fullName evidence="4">PEP-CTERM sorting domain-containing protein</fullName>
    </submittedName>
</protein>
<evidence type="ECO:0000313" key="5">
    <source>
        <dbReference type="Proteomes" id="UP000323522"/>
    </source>
</evidence>
<evidence type="ECO:0000313" key="4">
    <source>
        <dbReference type="EMBL" id="QEN00148.1"/>
    </source>
</evidence>
<evidence type="ECO:0000256" key="1">
    <source>
        <dbReference type="SAM" id="SignalP"/>
    </source>
</evidence>
<name>A0A5C1PY14_9BURK</name>
<dbReference type="Proteomes" id="UP000323522">
    <property type="component" value="Chromosome"/>
</dbReference>
<feature type="chain" id="PRO_5044618718" evidence="1">
    <location>
        <begin position="26"/>
        <end position="194"/>
    </location>
</feature>
<dbReference type="OrthoDB" id="8546032at2"/>
<dbReference type="EMBL" id="JBEPLS010000006">
    <property type="protein sequence ID" value="MET3604184.1"/>
    <property type="molecule type" value="Genomic_DNA"/>
</dbReference>
<keyword evidence="6" id="KW-1185">Reference proteome</keyword>
<feature type="domain" description="Ice-binding protein C-terminal" evidence="2">
    <location>
        <begin position="163"/>
        <end position="187"/>
    </location>
</feature>
<dbReference type="AlphaFoldDB" id="A0A5C1PY14"/>
<evidence type="ECO:0000259" key="2">
    <source>
        <dbReference type="Pfam" id="PF07589"/>
    </source>
</evidence>
<dbReference type="RefSeq" id="WP_149502891.1">
    <property type="nucleotide sequence ID" value="NZ_CP035708.1"/>
</dbReference>
<proteinExistence type="predicted"/>